<protein>
    <submittedName>
        <fullName evidence="3">Uncharacterized protein</fullName>
    </submittedName>
</protein>
<accession>A0A914RC62</accession>
<reference evidence="3" key="1">
    <citation type="submission" date="2022-11" db="UniProtKB">
        <authorList>
            <consortium name="WormBaseParasite"/>
        </authorList>
    </citation>
    <scope>IDENTIFICATION</scope>
</reference>
<feature type="compositionally biased region" description="Acidic residues" evidence="1">
    <location>
        <begin position="1"/>
        <end position="22"/>
    </location>
</feature>
<dbReference type="WBParaSite" id="PEQ_0000231501-mRNA-1">
    <property type="protein sequence ID" value="PEQ_0000231501-mRNA-1"/>
    <property type="gene ID" value="PEQ_0000231501"/>
</dbReference>
<dbReference type="Proteomes" id="UP000887564">
    <property type="component" value="Unplaced"/>
</dbReference>
<name>A0A914RC62_PAREQ</name>
<feature type="compositionally biased region" description="Acidic residues" evidence="1">
    <location>
        <begin position="32"/>
        <end position="41"/>
    </location>
</feature>
<proteinExistence type="predicted"/>
<evidence type="ECO:0000313" key="3">
    <source>
        <dbReference type="WBParaSite" id="PEQ_0000231501-mRNA-1"/>
    </source>
</evidence>
<evidence type="ECO:0000256" key="1">
    <source>
        <dbReference type="SAM" id="MobiDB-lite"/>
    </source>
</evidence>
<keyword evidence="2" id="KW-1185">Reference proteome</keyword>
<organism evidence="2 3">
    <name type="scientific">Parascaris equorum</name>
    <name type="common">Equine roundworm</name>
    <dbReference type="NCBI Taxonomy" id="6256"/>
    <lineage>
        <taxon>Eukaryota</taxon>
        <taxon>Metazoa</taxon>
        <taxon>Ecdysozoa</taxon>
        <taxon>Nematoda</taxon>
        <taxon>Chromadorea</taxon>
        <taxon>Rhabditida</taxon>
        <taxon>Spirurina</taxon>
        <taxon>Ascaridomorpha</taxon>
        <taxon>Ascaridoidea</taxon>
        <taxon>Ascarididae</taxon>
        <taxon>Parascaris</taxon>
    </lineage>
</organism>
<evidence type="ECO:0000313" key="2">
    <source>
        <dbReference type="Proteomes" id="UP000887564"/>
    </source>
</evidence>
<feature type="compositionally biased region" description="Basic residues" evidence="1">
    <location>
        <begin position="145"/>
        <end position="154"/>
    </location>
</feature>
<dbReference type="AlphaFoldDB" id="A0A914RC62"/>
<feature type="compositionally biased region" description="Low complexity" evidence="1">
    <location>
        <begin position="171"/>
        <end position="181"/>
    </location>
</feature>
<feature type="region of interest" description="Disordered" evidence="1">
    <location>
        <begin position="1"/>
        <end position="46"/>
    </location>
</feature>
<feature type="compositionally biased region" description="Basic and acidic residues" evidence="1">
    <location>
        <begin position="155"/>
        <end position="168"/>
    </location>
</feature>
<sequence length="189" mass="21418">KETTDDGENEVENDANDTDANSDYDGQTSEQTSEEQNDDDSNNVTDASQSEHIDFTFNILFNDIFSLEVENYEADFDVPNEESQTKRVMGTNDVGKREKRFWKQMRGMGVMNDNNDEWMNGMHRVGPQREVNLVDAVVIRVKRVSRAGSSHKKNKLNERRGSSNRGDDAADNANTNTSTNDEINAQNTR</sequence>
<feature type="region of interest" description="Disordered" evidence="1">
    <location>
        <begin position="145"/>
        <end position="189"/>
    </location>
</feature>